<keyword evidence="1" id="KW-0862">Zinc</keyword>
<evidence type="ECO:0000313" key="3">
    <source>
        <dbReference type="EMBL" id="CEM31670.1"/>
    </source>
</evidence>
<keyword evidence="1" id="KW-0479">Metal-binding</keyword>
<dbReference type="SMART" id="SM00184">
    <property type="entry name" value="RING"/>
    <property type="match status" value="1"/>
</dbReference>
<dbReference type="PROSITE" id="PS50089">
    <property type="entry name" value="ZF_RING_2"/>
    <property type="match status" value="1"/>
</dbReference>
<evidence type="ECO:0000259" key="2">
    <source>
        <dbReference type="PROSITE" id="PS50089"/>
    </source>
</evidence>
<dbReference type="SUPFAM" id="SSF57850">
    <property type="entry name" value="RING/U-box"/>
    <property type="match status" value="1"/>
</dbReference>
<dbReference type="PhylomeDB" id="A0A0G4GNA7"/>
<dbReference type="GO" id="GO:0008270">
    <property type="term" value="F:zinc ion binding"/>
    <property type="evidence" value="ECO:0007669"/>
    <property type="project" value="UniProtKB-KW"/>
</dbReference>
<dbReference type="Pfam" id="PF13639">
    <property type="entry name" value="zf-RING_2"/>
    <property type="match status" value="1"/>
</dbReference>
<sequence>MGKSCWSEGDFKERKPLYPLVAEWPQAFRKPEARISSPRTHCADQCSVCMESSVPSKRQKSVVLSCGHRLHRDCAKKWFDQCLDVNSKPATCPKCRREEKNPKVLAEVGIPPGKKPSSCLLIDGLPWFHSHQALPPSSWKPNYRAPVTIQPQFRAVFHKRGTFMYFKQEDMPEAWPRKDPSSWRFFWAREACYANPRDLMDFDQWGRPTFQIRHRDAFDELGRPHLPHWKTV</sequence>
<protein>
    <recommendedName>
        <fullName evidence="2">RING-type domain-containing protein</fullName>
    </recommendedName>
</protein>
<name>A0A0G4GNA7_9ALVE</name>
<dbReference type="InterPro" id="IPR001841">
    <property type="entry name" value="Znf_RING"/>
</dbReference>
<proteinExistence type="predicted"/>
<keyword evidence="1" id="KW-0863">Zinc-finger</keyword>
<evidence type="ECO:0000256" key="1">
    <source>
        <dbReference type="PROSITE-ProRule" id="PRU00175"/>
    </source>
</evidence>
<reference evidence="3" key="1">
    <citation type="submission" date="2014-11" db="EMBL/GenBank/DDBJ databases">
        <authorList>
            <person name="Otto D Thomas"/>
            <person name="Naeem Raeece"/>
        </authorList>
    </citation>
    <scope>NUCLEOTIDE SEQUENCE</scope>
</reference>
<dbReference type="AlphaFoldDB" id="A0A0G4GNA7"/>
<accession>A0A0G4GNA7</accession>
<dbReference type="VEuPathDB" id="CryptoDB:Cvel_22650"/>
<feature type="domain" description="RING-type" evidence="2">
    <location>
        <begin position="46"/>
        <end position="96"/>
    </location>
</feature>
<dbReference type="Gene3D" id="3.30.40.10">
    <property type="entry name" value="Zinc/RING finger domain, C3HC4 (zinc finger)"/>
    <property type="match status" value="1"/>
</dbReference>
<organism evidence="3">
    <name type="scientific">Chromera velia CCMP2878</name>
    <dbReference type="NCBI Taxonomy" id="1169474"/>
    <lineage>
        <taxon>Eukaryota</taxon>
        <taxon>Sar</taxon>
        <taxon>Alveolata</taxon>
        <taxon>Colpodellida</taxon>
        <taxon>Chromeraceae</taxon>
        <taxon>Chromera</taxon>
    </lineage>
</organism>
<gene>
    <name evidence="3" type="ORF">Cvel_22650</name>
</gene>
<dbReference type="InterPro" id="IPR013083">
    <property type="entry name" value="Znf_RING/FYVE/PHD"/>
</dbReference>
<dbReference type="EMBL" id="CDMZ01001379">
    <property type="protein sequence ID" value="CEM31670.1"/>
    <property type="molecule type" value="Genomic_DNA"/>
</dbReference>